<dbReference type="AlphaFoldDB" id="A0A7R8UE63"/>
<reference evidence="1 2" key="1">
    <citation type="submission" date="2020-11" db="EMBL/GenBank/DDBJ databases">
        <authorList>
            <person name="Wallbank WR R."/>
            <person name="Pardo Diaz C."/>
            <person name="Kozak K."/>
            <person name="Martin S."/>
            <person name="Jiggins C."/>
            <person name="Moest M."/>
            <person name="Warren A I."/>
            <person name="Generalovic N T."/>
            <person name="Byers J.R.P. K."/>
            <person name="Montejo-Kovacevich G."/>
            <person name="Yen C E."/>
        </authorList>
    </citation>
    <scope>NUCLEOTIDE SEQUENCE [LARGE SCALE GENOMIC DNA]</scope>
</reference>
<name>A0A7R8UE63_HERIL</name>
<gene>
    <name evidence="1" type="ORF">HERILL_LOCUS2160</name>
</gene>
<proteinExistence type="predicted"/>
<organism evidence="1 2">
    <name type="scientific">Hermetia illucens</name>
    <name type="common">Black soldier fly</name>
    <dbReference type="NCBI Taxonomy" id="343691"/>
    <lineage>
        <taxon>Eukaryota</taxon>
        <taxon>Metazoa</taxon>
        <taxon>Ecdysozoa</taxon>
        <taxon>Arthropoda</taxon>
        <taxon>Hexapoda</taxon>
        <taxon>Insecta</taxon>
        <taxon>Pterygota</taxon>
        <taxon>Neoptera</taxon>
        <taxon>Endopterygota</taxon>
        <taxon>Diptera</taxon>
        <taxon>Brachycera</taxon>
        <taxon>Stratiomyomorpha</taxon>
        <taxon>Stratiomyidae</taxon>
        <taxon>Hermetiinae</taxon>
        <taxon>Hermetia</taxon>
    </lineage>
</organism>
<evidence type="ECO:0000313" key="1">
    <source>
        <dbReference type="EMBL" id="CAD7078919.1"/>
    </source>
</evidence>
<evidence type="ECO:0000313" key="2">
    <source>
        <dbReference type="Proteomes" id="UP000594454"/>
    </source>
</evidence>
<dbReference type="InParanoid" id="A0A7R8UE63"/>
<accession>A0A7R8UE63</accession>
<dbReference type="EMBL" id="LR899009">
    <property type="protein sequence ID" value="CAD7078919.1"/>
    <property type="molecule type" value="Genomic_DNA"/>
</dbReference>
<sequence>MPNILNMPKRKHFADSFVTKDTPVEKQDIKEAVLKLWCKIIWKKEQTLILKIPNKGGKVVKLPNEQINVIRDEVMHNNLNATPIQQKLELPVTT</sequence>
<keyword evidence="2" id="KW-1185">Reference proteome</keyword>
<dbReference type="Proteomes" id="UP000594454">
    <property type="component" value="Chromosome 1"/>
</dbReference>
<protein>
    <submittedName>
        <fullName evidence="1">Uncharacterized protein</fullName>
    </submittedName>
</protein>